<evidence type="ECO:0000256" key="5">
    <source>
        <dbReference type="ARBA" id="ARBA00022692"/>
    </source>
</evidence>
<dbReference type="GO" id="GO:0005886">
    <property type="term" value="C:plasma membrane"/>
    <property type="evidence" value="ECO:0007669"/>
    <property type="project" value="UniProtKB-SubCell"/>
</dbReference>
<keyword evidence="7 9" id="KW-0472">Membrane</keyword>
<dbReference type="Proteomes" id="UP000554342">
    <property type="component" value="Unassembled WGS sequence"/>
</dbReference>
<sequence length="230" mass="25689">MSVQSVGLYTGPTPPRLPVEPSAQSNFGKGGVFRLIDIAVALVALIFFLPVMVLIALAIYAQDRGPVVFAHQRLGQNGRRFPCLKFRSMVNDADRVLRDVLSSNPAMRAEWDRDHKLRDDPRITPLGNFLRRTSLDELPQLINILRGDMSLVGPRPIVEGEIPRYGRYIRNYYSVRPGLTGIWQVSGRSNVTYRRRVAMDVVYARCASLGLNIRILLATVPAVLTSRGSC</sequence>
<proteinExistence type="inferred from homology"/>
<feature type="domain" description="Bacterial sugar transferase" evidence="10">
    <location>
        <begin position="34"/>
        <end position="224"/>
    </location>
</feature>
<reference evidence="11 12" key="1">
    <citation type="submission" date="2020-08" db="EMBL/GenBank/DDBJ databases">
        <title>Genomic Encyclopedia of Type Strains, Phase IV (KMG-IV): sequencing the most valuable type-strain genomes for metagenomic binning, comparative biology and taxonomic classification.</title>
        <authorList>
            <person name="Goeker M."/>
        </authorList>
    </citation>
    <scope>NUCLEOTIDE SEQUENCE [LARGE SCALE GENOMIC DNA]</scope>
    <source>
        <strain evidence="11 12">DSM 27203</strain>
    </source>
</reference>
<dbReference type="EMBL" id="JACIJI010000007">
    <property type="protein sequence ID" value="MBB5719968.1"/>
    <property type="molecule type" value="Genomic_DNA"/>
</dbReference>
<evidence type="ECO:0000256" key="2">
    <source>
        <dbReference type="ARBA" id="ARBA00006464"/>
    </source>
</evidence>
<dbReference type="AlphaFoldDB" id="A0A840Z1U5"/>
<keyword evidence="3" id="KW-1003">Cell membrane</keyword>
<keyword evidence="4 11" id="KW-0808">Transferase</keyword>
<dbReference type="GO" id="GO:0016780">
    <property type="term" value="F:phosphotransferase activity, for other substituted phosphate groups"/>
    <property type="evidence" value="ECO:0007669"/>
    <property type="project" value="TreeGrafter"/>
</dbReference>
<keyword evidence="12" id="KW-1185">Reference proteome</keyword>
<evidence type="ECO:0000256" key="4">
    <source>
        <dbReference type="ARBA" id="ARBA00022679"/>
    </source>
</evidence>
<evidence type="ECO:0000256" key="9">
    <source>
        <dbReference type="SAM" id="Phobius"/>
    </source>
</evidence>
<dbReference type="PANTHER" id="PTHR30576">
    <property type="entry name" value="COLANIC BIOSYNTHESIS UDP-GLUCOSE LIPID CARRIER TRANSFERASE"/>
    <property type="match status" value="1"/>
</dbReference>
<evidence type="ECO:0000313" key="12">
    <source>
        <dbReference type="Proteomes" id="UP000554342"/>
    </source>
</evidence>
<keyword evidence="6 9" id="KW-1133">Transmembrane helix</keyword>
<dbReference type="GO" id="GO:0000271">
    <property type="term" value="P:polysaccharide biosynthetic process"/>
    <property type="evidence" value="ECO:0007669"/>
    <property type="project" value="UniProtKB-KW"/>
</dbReference>
<comment type="subcellular location">
    <subcellularLocation>
        <location evidence="1">Cell membrane</location>
    </subcellularLocation>
</comment>
<gene>
    <name evidence="11" type="ORF">FHR23_002927</name>
</gene>
<evidence type="ECO:0000256" key="7">
    <source>
        <dbReference type="ARBA" id="ARBA00023136"/>
    </source>
</evidence>
<dbReference type="InterPro" id="IPR003362">
    <property type="entry name" value="Bact_transf"/>
</dbReference>
<evidence type="ECO:0000313" key="11">
    <source>
        <dbReference type="EMBL" id="MBB5719968.1"/>
    </source>
</evidence>
<comment type="caution">
    <text evidence="11">The sequence shown here is derived from an EMBL/GenBank/DDBJ whole genome shotgun (WGS) entry which is preliminary data.</text>
</comment>
<keyword evidence="8" id="KW-0270">Exopolysaccharide synthesis</keyword>
<comment type="similarity">
    <text evidence="2">Belongs to the bacterial sugar transferase family.</text>
</comment>
<evidence type="ECO:0000256" key="3">
    <source>
        <dbReference type="ARBA" id="ARBA00022475"/>
    </source>
</evidence>
<organism evidence="11 12">
    <name type="scientific">Stakelama sediminis</name>
    <dbReference type="NCBI Taxonomy" id="463200"/>
    <lineage>
        <taxon>Bacteria</taxon>
        <taxon>Pseudomonadati</taxon>
        <taxon>Pseudomonadota</taxon>
        <taxon>Alphaproteobacteria</taxon>
        <taxon>Sphingomonadales</taxon>
        <taxon>Sphingomonadaceae</taxon>
        <taxon>Stakelama</taxon>
    </lineage>
</organism>
<evidence type="ECO:0000256" key="8">
    <source>
        <dbReference type="ARBA" id="ARBA00023169"/>
    </source>
</evidence>
<dbReference type="RefSeq" id="WP_184005382.1">
    <property type="nucleotide sequence ID" value="NZ_BAABIF010000011.1"/>
</dbReference>
<evidence type="ECO:0000256" key="6">
    <source>
        <dbReference type="ARBA" id="ARBA00022989"/>
    </source>
</evidence>
<accession>A0A840Z1U5</accession>
<feature type="transmembrane region" description="Helical" evidence="9">
    <location>
        <begin position="38"/>
        <end position="61"/>
    </location>
</feature>
<evidence type="ECO:0000259" key="10">
    <source>
        <dbReference type="Pfam" id="PF02397"/>
    </source>
</evidence>
<dbReference type="Pfam" id="PF02397">
    <property type="entry name" value="Bac_transf"/>
    <property type="match status" value="1"/>
</dbReference>
<dbReference type="PANTHER" id="PTHR30576:SF4">
    <property type="entry name" value="UNDECAPRENYL-PHOSPHATE GALACTOSE PHOSPHOTRANSFERASE"/>
    <property type="match status" value="1"/>
</dbReference>
<keyword evidence="5 9" id="KW-0812">Transmembrane</keyword>
<protein>
    <submittedName>
        <fullName evidence="11">Lipopolysaccharide/colanic/teichoic acid biosynthesis glycosyltransferase</fullName>
    </submittedName>
</protein>
<evidence type="ECO:0000256" key="1">
    <source>
        <dbReference type="ARBA" id="ARBA00004236"/>
    </source>
</evidence>
<name>A0A840Z1U5_9SPHN</name>